<keyword evidence="4" id="KW-0067">ATP-binding</keyword>
<evidence type="ECO:0000256" key="4">
    <source>
        <dbReference type="ARBA" id="ARBA00022840"/>
    </source>
</evidence>
<dbReference type="OrthoDB" id="25149at2759"/>
<reference evidence="7 8" key="1">
    <citation type="submission" date="2019-01" db="EMBL/GenBank/DDBJ databases">
        <title>Intercellular communication is required for trap formation in the nematode-trapping fungus Duddingtonia flagrans.</title>
        <authorList>
            <person name="Youssar L."/>
            <person name="Wernet V."/>
            <person name="Hensel N."/>
            <person name="Hildebrandt H.-G."/>
            <person name="Fischer R."/>
        </authorList>
    </citation>
    <scope>NUCLEOTIDE SEQUENCE [LARGE SCALE GENOMIC DNA]</scope>
    <source>
        <strain evidence="7 8">CBS H-5679</strain>
    </source>
</reference>
<evidence type="ECO:0000313" key="8">
    <source>
        <dbReference type="Proteomes" id="UP000283090"/>
    </source>
</evidence>
<dbReference type="Pfam" id="PF04265">
    <property type="entry name" value="TPK_B1_binding"/>
    <property type="match status" value="1"/>
</dbReference>
<evidence type="ECO:0000256" key="3">
    <source>
        <dbReference type="ARBA" id="ARBA00022777"/>
    </source>
</evidence>
<dbReference type="GO" id="GO:0030975">
    <property type="term" value="F:thiamine binding"/>
    <property type="evidence" value="ECO:0007669"/>
    <property type="project" value="InterPro"/>
</dbReference>
<sequence length="410" mass="44600">MSERSRHTYTSGVTLYYRASATSGVGFLRDLENQISGSLLTSKNLTVVSLRVRVQELAYTIALELGVSYSQKAGSIDKYHQGGSSGTGGLVAKKEMETVATWAPGDYLTDRAETRLRFALVILNQPITDIEGFTRLWNNASLRVCADGGANQIYGIEIDNDIPIPDCITGDLDSLQSKVGNYYRALGVSIVPDHSQYATDFTKSLNWVLKQEQLHDSPKQGSASDGDEDDGANVLKEGIYGVPWAGQPGAPSWIEHAPLDIIAYGAMGGRMDQTFHAIDQLFQASNRLNGGIKGSGEDQERGGEEEGQNTSSSNTAERKLILMSDESVTFLLEKGKNIIETPLNVFGKTCGLIPVAAASVITTKGLEWDLNEAETKFGGMVSTSNHLIQDRVEVVTTEKLLFTMEMRKTK</sequence>
<dbReference type="GO" id="GO:0005524">
    <property type="term" value="F:ATP binding"/>
    <property type="evidence" value="ECO:0007669"/>
    <property type="project" value="UniProtKB-KW"/>
</dbReference>
<dbReference type="Gene3D" id="3.40.50.10240">
    <property type="entry name" value="Thiamin pyrophosphokinase, catalytic domain"/>
    <property type="match status" value="1"/>
</dbReference>
<dbReference type="PANTHER" id="PTHR13622">
    <property type="entry name" value="THIAMIN PYROPHOSPHOKINASE"/>
    <property type="match status" value="1"/>
</dbReference>
<dbReference type="RefSeq" id="XP_067495229.1">
    <property type="nucleotide sequence ID" value="XM_067636307.1"/>
</dbReference>
<dbReference type="GO" id="GO:0004788">
    <property type="term" value="F:thiamine diphosphokinase activity"/>
    <property type="evidence" value="ECO:0007669"/>
    <property type="project" value="InterPro"/>
</dbReference>
<comment type="caution">
    <text evidence="7">The sequence shown here is derived from an EMBL/GenBank/DDBJ whole genome shotgun (WGS) entry which is preliminary data.</text>
</comment>
<name>A0A437AEF3_ARTFL</name>
<dbReference type="InterPro" id="IPR036759">
    <property type="entry name" value="TPK_catalytic_sf"/>
</dbReference>
<keyword evidence="2" id="KW-0547">Nucleotide-binding</keyword>
<protein>
    <recommendedName>
        <fullName evidence="6">Thiamin pyrophosphokinase thiamin-binding domain-containing protein</fullName>
    </recommendedName>
</protein>
<dbReference type="Pfam" id="PF04263">
    <property type="entry name" value="TPK_catalytic"/>
    <property type="match status" value="1"/>
</dbReference>
<evidence type="ECO:0000259" key="6">
    <source>
        <dbReference type="SMART" id="SM00983"/>
    </source>
</evidence>
<accession>A0A437AEF3</accession>
<dbReference type="InterPro" id="IPR006282">
    <property type="entry name" value="Thi_PPkinase"/>
</dbReference>
<dbReference type="GeneID" id="93582993"/>
<dbReference type="SMART" id="SM00983">
    <property type="entry name" value="TPK_B1_binding"/>
    <property type="match status" value="1"/>
</dbReference>
<keyword evidence="1" id="KW-0808">Transferase</keyword>
<dbReference type="SUPFAM" id="SSF63862">
    <property type="entry name" value="Thiamin pyrophosphokinase, substrate-binding domain"/>
    <property type="match status" value="1"/>
</dbReference>
<dbReference type="PANTHER" id="PTHR13622:SF8">
    <property type="entry name" value="THIAMIN PYROPHOSPHOKINASE 1"/>
    <property type="match status" value="1"/>
</dbReference>
<proteinExistence type="predicted"/>
<evidence type="ECO:0000313" key="7">
    <source>
        <dbReference type="EMBL" id="RVD89685.1"/>
    </source>
</evidence>
<dbReference type="GO" id="GO:0006772">
    <property type="term" value="P:thiamine metabolic process"/>
    <property type="evidence" value="ECO:0007669"/>
    <property type="project" value="InterPro"/>
</dbReference>
<dbReference type="CDD" id="cd07995">
    <property type="entry name" value="TPK"/>
    <property type="match status" value="1"/>
</dbReference>
<dbReference type="InterPro" id="IPR007373">
    <property type="entry name" value="Thiamin_PyroPKinase_B1-bd"/>
</dbReference>
<evidence type="ECO:0000256" key="1">
    <source>
        <dbReference type="ARBA" id="ARBA00022679"/>
    </source>
</evidence>
<gene>
    <name evidence="7" type="ORF">DFL_000682</name>
</gene>
<dbReference type="SUPFAM" id="SSF63999">
    <property type="entry name" value="Thiamin pyrophosphokinase, catalytic domain"/>
    <property type="match status" value="1"/>
</dbReference>
<dbReference type="GO" id="GO:0016301">
    <property type="term" value="F:kinase activity"/>
    <property type="evidence" value="ECO:0007669"/>
    <property type="project" value="UniProtKB-KW"/>
</dbReference>
<dbReference type="VEuPathDB" id="FungiDB:DFL_000682"/>
<keyword evidence="3" id="KW-0418">Kinase</keyword>
<evidence type="ECO:0000256" key="2">
    <source>
        <dbReference type="ARBA" id="ARBA00022741"/>
    </source>
</evidence>
<dbReference type="GO" id="GO:0009229">
    <property type="term" value="P:thiamine diphosphate biosynthetic process"/>
    <property type="evidence" value="ECO:0007669"/>
    <property type="project" value="InterPro"/>
</dbReference>
<dbReference type="EMBL" id="SAEB01000001">
    <property type="protein sequence ID" value="RVD89685.1"/>
    <property type="molecule type" value="Genomic_DNA"/>
</dbReference>
<feature type="region of interest" description="Disordered" evidence="5">
    <location>
        <begin position="289"/>
        <end position="317"/>
    </location>
</feature>
<dbReference type="InterPro" id="IPR036371">
    <property type="entry name" value="TPK_B1-bd_sf"/>
</dbReference>
<feature type="domain" description="Thiamin pyrophosphokinase thiamin-binding" evidence="6">
    <location>
        <begin position="335"/>
        <end position="401"/>
    </location>
</feature>
<dbReference type="AlphaFoldDB" id="A0A437AEF3"/>
<evidence type="ECO:0000256" key="5">
    <source>
        <dbReference type="SAM" id="MobiDB-lite"/>
    </source>
</evidence>
<feature type="compositionally biased region" description="Basic and acidic residues" evidence="5">
    <location>
        <begin position="295"/>
        <end position="304"/>
    </location>
</feature>
<dbReference type="STRING" id="97331.A0A437AEF3"/>
<dbReference type="FunFam" id="2.60.120.320:FF:000001">
    <property type="entry name" value="Thiamine pyrophosphokinase"/>
    <property type="match status" value="1"/>
</dbReference>
<dbReference type="InterPro" id="IPR007371">
    <property type="entry name" value="TPK_catalytic"/>
</dbReference>
<organism evidence="7 8">
    <name type="scientific">Arthrobotrys flagrans</name>
    <name type="common">Nematode-trapping fungus</name>
    <name type="synonym">Trichothecium flagrans</name>
    <dbReference type="NCBI Taxonomy" id="97331"/>
    <lineage>
        <taxon>Eukaryota</taxon>
        <taxon>Fungi</taxon>
        <taxon>Dikarya</taxon>
        <taxon>Ascomycota</taxon>
        <taxon>Pezizomycotina</taxon>
        <taxon>Orbiliomycetes</taxon>
        <taxon>Orbiliales</taxon>
        <taxon>Orbiliaceae</taxon>
        <taxon>Arthrobotrys</taxon>
    </lineage>
</organism>
<dbReference type="Proteomes" id="UP000283090">
    <property type="component" value="Unassembled WGS sequence"/>
</dbReference>
<dbReference type="Gene3D" id="2.60.120.320">
    <property type="entry name" value="Thiamin pyrophosphokinase, thiamin-binding domain"/>
    <property type="match status" value="1"/>
</dbReference>
<keyword evidence="8" id="KW-1185">Reference proteome</keyword>